<dbReference type="Proteomes" id="UP000281406">
    <property type="component" value="Unassembled WGS sequence"/>
</dbReference>
<dbReference type="PANTHER" id="PTHR15503:SF22">
    <property type="entry name" value="TRANSPOSON TY3-I GAG POLYPROTEIN"/>
    <property type="match status" value="1"/>
</dbReference>
<dbReference type="InterPro" id="IPR005162">
    <property type="entry name" value="Retrotrans_gag_dom"/>
</dbReference>
<dbReference type="OrthoDB" id="5989194at2759"/>
<evidence type="ECO:0000313" key="3">
    <source>
        <dbReference type="EMBL" id="ROL47934.1"/>
    </source>
</evidence>
<proteinExistence type="predicted"/>
<accession>A0A3N0YP36</accession>
<dbReference type="AlphaFoldDB" id="A0A3N0YP36"/>
<dbReference type="Pfam" id="PF03732">
    <property type="entry name" value="Retrotrans_gag"/>
    <property type="match status" value="1"/>
</dbReference>
<comment type="caution">
    <text evidence="3">The sequence shown here is derived from an EMBL/GenBank/DDBJ whole genome shotgun (WGS) entry which is preliminary data.</text>
</comment>
<organism evidence="3 4">
    <name type="scientific">Anabarilius grahami</name>
    <name type="common">Kanglang fish</name>
    <name type="synonym">Barilius grahami</name>
    <dbReference type="NCBI Taxonomy" id="495550"/>
    <lineage>
        <taxon>Eukaryota</taxon>
        <taxon>Metazoa</taxon>
        <taxon>Chordata</taxon>
        <taxon>Craniata</taxon>
        <taxon>Vertebrata</taxon>
        <taxon>Euteleostomi</taxon>
        <taxon>Actinopterygii</taxon>
        <taxon>Neopterygii</taxon>
        <taxon>Teleostei</taxon>
        <taxon>Ostariophysi</taxon>
        <taxon>Cypriniformes</taxon>
        <taxon>Xenocyprididae</taxon>
        <taxon>Xenocypridinae</taxon>
        <taxon>Xenocypridinae incertae sedis</taxon>
        <taxon>Anabarilius</taxon>
    </lineage>
</organism>
<evidence type="ECO:0000256" key="1">
    <source>
        <dbReference type="SAM" id="MobiDB-lite"/>
    </source>
</evidence>
<evidence type="ECO:0000259" key="2">
    <source>
        <dbReference type="Pfam" id="PF03732"/>
    </source>
</evidence>
<name>A0A3N0YP36_ANAGA</name>
<dbReference type="EMBL" id="RJVU01035117">
    <property type="protein sequence ID" value="ROL47934.1"/>
    <property type="molecule type" value="Genomic_DNA"/>
</dbReference>
<dbReference type="PANTHER" id="PTHR15503">
    <property type="entry name" value="LDOC1 RELATED"/>
    <property type="match status" value="1"/>
</dbReference>
<feature type="region of interest" description="Disordered" evidence="1">
    <location>
        <begin position="255"/>
        <end position="284"/>
    </location>
</feature>
<reference evidence="3 4" key="1">
    <citation type="submission" date="2018-10" db="EMBL/GenBank/DDBJ databases">
        <title>Genome assembly for a Yunnan-Guizhou Plateau 3E fish, Anabarilius grahami (Regan), and its evolutionary and genetic applications.</title>
        <authorList>
            <person name="Jiang W."/>
        </authorList>
    </citation>
    <scope>NUCLEOTIDE SEQUENCE [LARGE SCALE GENOMIC DNA]</scope>
    <source>
        <strain evidence="3">AG-KIZ</strain>
        <tissue evidence="3">Muscle</tissue>
    </source>
</reference>
<dbReference type="InterPro" id="IPR032567">
    <property type="entry name" value="RTL1-rel"/>
</dbReference>
<feature type="domain" description="Retrotransposon gag" evidence="2">
    <location>
        <begin position="131"/>
        <end position="222"/>
    </location>
</feature>
<protein>
    <submittedName>
        <fullName evidence="3">Retrotransposon-derived protein PEG10</fullName>
    </submittedName>
</protein>
<sequence>MTHNEEQAYHVTFQELTEASRDRYNHGYNMQIDTFEDKYTIAMIPTYRLNLSAPDPFQEVVDALKRALSGTTSTSPVTITPSPPVVSSPVASPAPYSGSAEDCVGFLLQCSLALEMLSHCFTAERAKIGYIFTLLKGRALHWAQTIWNQGGVVTQTIDNFTTHFREVFGIPDSDSSVGEQLYHLSQGKMSVSEYALQFRTLAVASSWNKCSLINTYRQGLNPRLRQHLATYNDAIGLERFNHLSIRTDRRMQPCLEDLQGQPSPPRPRQPKSTSSPEPEAMQLDNTHLTVSERQRRLTQGLCLYCGSVITACPIRPPRPMYMPSSTLGQLETSSPNPFAASSTSRKRPIETHYQVQSIFGKLLNKRNVRHAVGLIQLKIGQLHMESIVFLVLENSTAGIILGRPRLVQHNPILSWNTGEVLKWGDSRFPRCFPSLPHPVKPLSQHHLYREPS</sequence>
<evidence type="ECO:0000313" key="4">
    <source>
        <dbReference type="Proteomes" id="UP000281406"/>
    </source>
</evidence>
<keyword evidence="4" id="KW-1185">Reference proteome</keyword>
<gene>
    <name evidence="3" type="ORF">DPX16_23718</name>
</gene>